<dbReference type="GeneID" id="4392619"/>
<dbReference type="InterPro" id="IPR038744">
    <property type="entry name" value="Hri1_N"/>
</dbReference>
<dbReference type="InterPro" id="IPR031818">
    <property type="entry name" value="Hri1"/>
</dbReference>
<keyword evidence="6" id="KW-0539">Nucleus</keyword>
<dbReference type="Gene3D" id="2.40.128.320">
    <property type="entry name" value="Protein HRI1, N-terminal domain"/>
    <property type="match status" value="1"/>
</dbReference>
<evidence type="ECO:0000313" key="9">
    <source>
        <dbReference type="Proteomes" id="UP000001056"/>
    </source>
</evidence>
<dbReference type="GO" id="GO:0005737">
    <property type="term" value="C:cytoplasm"/>
    <property type="evidence" value="ECO:0007669"/>
    <property type="project" value="UniProtKB-SubCell"/>
</dbReference>
<dbReference type="Proteomes" id="UP000001056">
    <property type="component" value="Unassembled WGS sequence"/>
</dbReference>
<dbReference type="OMA" id="TVERWEW"/>
<evidence type="ECO:0000256" key="3">
    <source>
        <dbReference type="ARBA" id="ARBA00005229"/>
    </source>
</evidence>
<protein>
    <recommendedName>
        <fullName evidence="4">Protein HRI1</fullName>
    </recommendedName>
</protein>
<proteinExistence type="inferred from homology"/>
<dbReference type="eggNOG" id="ENOG502S8GG">
    <property type="taxonomic scope" value="Eukaryota"/>
</dbReference>
<dbReference type="AlphaFoldDB" id="Q2H2B9"/>
<gene>
    <name evidence="8" type="ORF">CHGG_04077</name>
</gene>
<dbReference type="EMBL" id="CH408032">
    <property type="protein sequence ID" value="EAQ87458.1"/>
    <property type="molecule type" value="Genomic_DNA"/>
</dbReference>
<dbReference type="OrthoDB" id="4045395at2759"/>
<evidence type="ECO:0000256" key="6">
    <source>
        <dbReference type="ARBA" id="ARBA00023242"/>
    </source>
</evidence>
<dbReference type="VEuPathDB" id="FungiDB:CHGG_04077"/>
<evidence type="ECO:0000256" key="7">
    <source>
        <dbReference type="SAM" id="MobiDB-lite"/>
    </source>
</evidence>
<name>Q2H2B9_CHAGB</name>
<accession>Q2H2B9</accession>
<feature type="region of interest" description="Disordered" evidence="7">
    <location>
        <begin position="21"/>
        <end position="46"/>
    </location>
</feature>
<evidence type="ECO:0000313" key="8">
    <source>
        <dbReference type="EMBL" id="EAQ87458.1"/>
    </source>
</evidence>
<comment type="similarity">
    <text evidence="3">Belongs to the HRI1 family.</text>
</comment>
<dbReference type="CDD" id="cd11693">
    <property type="entry name" value="HRI1_C_like"/>
    <property type="match status" value="1"/>
</dbReference>
<dbReference type="InParanoid" id="Q2H2B9"/>
<comment type="subcellular location">
    <subcellularLocation>
        <location evidence="2">Cytoplasm</location>
    </subcellularLocation>
    <subcellularLocation>
        <location evidence="1">Nucleus</location>
    </subcellularLocation>
</comment>
<dbReference type="HOGENOM" id="CLU_060351_1_0_1"/>
<dbReference type="InterPro" id="IPR043047">
    <property type="entry name" value="Hri1_N_sf"/>
</dbReference>
<reference evidence="9" key="1">
    <citation type="journal article" date="2015" name="Genome Announc.">
        <title>Draft genome sequence of the cellulolytic fungus Chaetomium globosum.</title>
        <authorList>
            <person name="Cuomo C.A."/>
            <person name="Untereiner W.A."/>
            <person name="Ma L.-J."/>
            <person name="Grabherr M."/>
            <person name="Birren B.W."/>
        </authorList>
    </citation>
    <scope>NUCLEOTIDE SEQUENCE [LARGE SCALE GENOMIC DNA]</scope>
    <source>
        <strain evidence="9">ATCC 6205 / CBS 148.51 / DSM 1962 / NBRC 6347 / NRRL 1970</strain>
    </source>
</reference>
<dbReference type="Pfam" id="PF16815">
    <property type="entry name" value="HRI1"/>
    <property type="match status" value="1"/>
</dbReference>
<dbReference type="GO" id="GO:0005634">
    <property type="term" value="C:nucleus"/>
    <property type="evidence" value="ECO:0007669"/>
    <property type="project" value="UniProtKB-SubCell"/>
</dbReference>
<evidence type="ECO:0000256" key="5">
    <source>
        <dbReference type="ARBA" id="ARBA00022490"/>
    </source>
</evidence>
<dbReference type="RefSeq" id="XP_001223291.1">
    <property type="nucleotide sequence ID" value="XM_001223290.1"/>
</dbReference>
<evidence type="ECO:0000256" key="1">
    <source>
        <dbReference type="ARBA" id="ARBA00004123"/>
    </source>
</evidence>
<organism evidence="8 9">
    <name type="scientific">Chaetomium globosum (strain ATCC 6205 / CBS 148.51 / DSM 1962 / NBRC 6347 / NRRL 1970)</name>
    <name type="common">Soil fungus</name>
    <dbReference type="NCBI Taxonomy" id="306901"/>
    <lineage>
        <taxon>Eukaryota</taxon>
        <taxon>Fungi</taxon>
        <taxon>Dikarya</taxon>
        <taxon>Ascomycota</taxon>
        <taxon>Pezizomycotina</taxon>
        <taxon>Sordariomycetes</taxon>
        <taxon>Sordariomycetidae</taxon>
        <taxon>Sordariales</taxon>
        <taxon>Chaetomiaceae</taxon>
        <taxon>Chaetomium</taxon>
    </lineage>
</organism>
<sequence>MSCSPHFKASRYDVMPPQTCKPSETMPAVKPATESGSAITGTRGRNRRESIRWLPDEASEPTSTIVLTTPSRRFVDLRILKSDSSASASAVLPDHVTLPLSRLDWAIAGTSSSSVIPSNGEPGKEIRHGQWAHWIDSRAADCDGVVDEGDMFDDPSDASLTLETGRMLNPATGVETDYEEVWRSDPIETVPAPGGGDGQVTCLALQMESVTGSGSEGPGKRVKRGLVVRLGQYCQAFARDGDNITVERLKWDTAQQWWVTQVRIGDQELPIEIATHLAHETTLDDEVRVGGAIWKVVERA</sequence>
<evidence type="ECO:0000256" key="2">
    <source>
        <dbReference type="ARBA" id="ARBA00004496"/>
    </source>
</evidence>
<keyword evidence="5" id="KW-0963">Cytoplasm</keyword>
<evidence type="ECO:0000256" key="4">
    <source>
        <dbReference type="ARBA" id="ARBA00017063"/>
    </source>
</evidence>
<dbReference type="CDD" id="cd11692">
    <property type="entry name" value="HRI1_N_like"/>
    <property type="match status" value="1"/>
</dbReference>
<keyword evidence="9" id="KW-1185">Reference proteome</keyword>